<keyword evidence="2" id="KW-1185">Reference proteome</keyword>
<dbReference type="AlphaFoldDB" id="A0A7V8VH30"/>
<accession>A0A7V8VH30</accession>
<gene>
    <name evidence="1" type="ORF">H0921_16730</name>
</gene>
<dbReference type="EMBL" id="JACEFB010000019">
    <property type="protein sequence ID" value="MBA2227807.1"/>
    <property type="molecule type" value="Genomic_DNA"/>
</dbReference>
<reference evidence="1 2" key="1">
    <citation type="submission" date="2020-07" db="EMBL/GenBank/DDBJ databases">
        <title>Thermogemmata thermophila gen. nov., sp. nov., a novel moderate thermophilic planctomycete from a Kamchatka hot spring.</title>
        <authorList>
            <person name="Elcheninov A.G."/>
            <person name="Podosokorskaya O.A."/>
            <person name="Kovaleva O.L."/>
            <person name="Novikov A."/>
            <person name="Bonch-Osmolovskaya E.A."/>
            <person name="Toshchakov S.V."/>
            <person name="Kublanov I.V."/>
        </authorList>
    </citation>
    <scope>NUCLEOTIDE SEQUENCE [LARGE SCALE GENOMIC DNA]</scope>
    <source>
        <strain evidence="1 2">2918</strain>
    </source>
</reference>
<organism evidence="1 2">
    <name type="scientific">Thermogemmata fonticola</name>
    <dbReference type="NCBI Taxonomy" id="2755323"/>
    <lineage>
        <taxon>Bacteria</taxon>
        <taxon>Pseudomonadati</taxon>
        <taxon>Planctomycetota</taxon>
        <taxon>Planctomycetia</taxon>
        <taxon>Gemmatales</taxon>
        <taxon>Gemmataceae</taxon>
        <taxon>Thermogemmata</taxon>
    </lineage>
</organism>
<dbReference type="RefSeq" id="WP_194539682.1">
    <property type="nucleotide sequence ID" value="NZ_JACEFB010000019.1"/>
</dbReference>
<proteinExistence type="predicted"/>
<name>A0A7V8VH30_9BACT</name>
<evidence type="ECO:0000313" key="2">
    <source>
        <dbReference type="Proteomes" id="UP000542342"/>
    </source>
</evidence>
<sequence length="55" mass="6537">MACFQVVMLEQELVQPWGRHFLELVRYPVRLPVLWLVELEALLPVVHYLNQLIPP</sequence>
<protein>
    <submittedName>
        <fullName evidence="1">Uncharacterized protein</fullName>
    </submittedName>
</protein>
<comment type="caution">
    <text evidence="1">The sequence shown here is derived from an EMBL/GenBank/DDBJ whole genome shotgun (WGS) entry which is preliminary data.</text>
</comment>
<dbReference type="Proteomes" id="UP000542342">
    <property type="component" value="Unassembled WGS sequence"/>
</dbReference>
<evidence type="ECO:0000313" key="1">
    <source>
        <dbReference type="EMBL" id="MBA2227807.1"/>
    </source>
</evidence>